<comment type="caution">
    <text evidence="1">The sequence shown here is derived from an EMBL/GenBank/DDBJ whole genome shotgun (WGS) entry which is preliminary data.</text>
</comment>
<dbReference type="EMBL" id="VIEB01000722">
    <property type="protein sequence ID" value="TQD82425.1"/>
    <property type="molecule type" value="Genomic_DNA"/>
</dbReference>
<sequence length="75" mass="8749">MVLRDHEQVEAMILIHSALSDDKRTVMNKKYSFEKLQVGAAKSRFPQQDKLLLPEILRRTQHVDVANVFCKGRRN</sequence>
<dbReference type="AlphaFoldDB" id="A0A540L7G3"/>
<dbReference type="Proteomes" id="UP000315295">
    <property type="component" value="Unassembled WGS sequence"/>
</dbReference>
<organism evidence="1 2">
    <name type="scientific">Malus baccata</name>
    <name type="common">Siberian crab apple</name>
    <name type="synonym">Pyrus baccata</name>
    <dbReference type="NCBI Taxonomy" id="106549"/>
    <lineage>
        <taxon>Eukaryota</taxon>
        <taxon>Viridiplantae</taxon>
        <taxon>Streptophyta</taxon>
        <taxon>Embryophyta</taxon>
        <taxon>Tracheophyta</taxon>
        <taxon>Spermatophyta</taxon>
        <taxon>Magnoliopsida</taxon>
        <taxon>eudicotyledons</taxon>
        <taxon>Gunneridae</taxon>
        <taxon>Pentapetalae</taxon>
        <taxon>rosids</taxon>
        <taxon>fabids</taxon>
        <taxon>Rosales</taxon>
        <taxon>Rosaceae</taxon>
        <taxon>Amygdaloideae</taxon>
        <taxon>Maleae</taxon>
        <taxon>Malus</taxon>
    </lineage>
</organism>
<name>A0A540L7G3_MALBA</name>
<reference evidence="1 2" key="1">
    <citation type="journal article" date="2019" name="G3 (Bethesda)">
        <title>Sequencing of a Wild Apple (Malus baccata) Genome Unravels the Differences Between Cultivated and Wild Apple Species Regarding Disease Resistance and Cold Tolerance.</title>
        <authorList>
            <person name="Chen X."/>
        </authorList>
    </citation>
    <scope>NUCLEOTIDE SEQUENCE [LARGE SCALE GENOMIC DNA]</scope>
    <source>
        <strain evidence="2">cv. Shandingzi</strain>
        <tissue evidence="1">Leaves</tissue>
    </source>
</reference>
<evidence type="ECO:0000313" key="2">
    <source>
        <dbReference type="Proteomes" id="UP000315295"/>
    </source>
</evidence>
<gene>
    <name evidence="1" type="ORF">C1H46_032019</name>
</gene>
<evidence type="ECO:0000313" key="1">
    <source>
        <dbReference type="EMBL" id="TQD82425.1"/>
    </source>
</evidence>
<protein>
    <submittedName>
        <fullName evidence="1">Uncharacterized protein</fullName>
    </submittedName>
</protein>
<accession>A0A540L7G3</accession>
<keyword evidence="2" id="KW-1185">Reference proteome</keyword>
<proteinExistence type="predicted"/>